<dbReference type="AlphaFoldDB" id="A0A2U2PCH2"/>
<dbReference type="SUPFAM" id="SSF52172">
    <property type="entry name" value="CheY-like"/>
    <property type="match status" value="1"/>
</dbReference>
<dbReference type="PROSITE" id="PS50930">
    <property type="entry name" value="HTH_LYTTR"/>
    <property type="match status" value="1"/>
</dbReference>
<feature type="domain" description="HTH LytTR-type" evidence="3">
    <location>
        <begin position="148"/>
        <end position="255"/>
    </location>
</feature>
<evidence type="ECO:0000313" key="5">
    <source>
        <dbReference type="Proteomes" id="UP000245647"/>
    </source>
</evidence>
<dbReference type="Gene3D" id="3.40.50.2300">
    <property type="match status" value="1"/>
</dbReference>
<dbReference type="RefSeq" id="WP_109417298.1">
    <property type="nucleotide sequence ID" value="NZ_QEAS01000017.1"/>
</dbReference>
<dbReference type="EMBL" id="QEAS01000017">
    <property type="protein sequence ID" value="PWG79053.1"/>
    <property type="molecule type" value="Genomic_DNA"/>
</dbReference>
<gene>
    <name evidence="4" type="ORF">DDR33_18510</name>
</gene>
<feature type="modified residue" description="4-aspartylphosphate" evidence="1">
    <location>
        <position position="55"/>
    </location>
</feature>
<dbReference type="PANTHER" id="PTHR37299:SF1">
    <property type="entry name" value="STAGE 0 SPORULATION PROTEIN A HOMOLOG"/>
    <property type="match status" value="1"/>
</dbReference>
<keyword evidence="4" id="KW-0238">DNA-binding</keyword>
<dbReference type="GO" id="GO:0000156">
    <property type="term" value="F:phosphorelay response regulator activity"/>
    <property type="evidence" value="ECO:0007669"/>
    <property type="project" value="InterPro"/>
</dbReference>
<keyword evidence="1" id="KW-0597">Phosphoprotein</keyword>
<dbReference type="SMART" id="SM00850">
    <property type="entry name" value="LytTR"/>
    <property type="match status" value="1"/>
</dbReference>
<evidence type="ECO:0000256" key="1">
    <source>
        <dbReference type="PROSITE-ProRule" id="PRU00169"/>
    </source>
</evidence>
<dbReference type="Pfam" id="PF04397">
    <property type="entry name" value="LytTR"/>
    <property type="match status" value="1"/>
</dbReference>
<evidence type="ECO:0000259" key="3">
    <source>
        <dbReference type="PROSITE" id="PS50930"/>
    </source>
</evidence>
<protein>
    <submittedName>
        <fullName evidence="4">DNA-binding response regulator</fullName>
    </submittedName>
</protein>
<reference evidence="4 5" key="1">
    <citation type="submission" date="2018-04" db="EMBL/GenBank/DDBJ databases">
        <title>Pedobacter chongqingensis sp. nov., isolated from a rottenly hemp rope.</title>
        <authorList>
            <person name="Cai Y."/>
        </authorList>
    </citation>
    <scope>NUCLEOTIDE SEQUENCE [LARGE SCALE GENOMIC DNA]</scope>
    <source>
        <strain evidence="4 5">FJ4-8</strain>
    </source>
</reference>
<evidence type="ECO:0000259" key="2">
    <source>
        <dbReference type="PROSITE" id="PS50110"/>
    </source>
</evidence>
<dbReference type="InterPro" id="IPR001789">
    <property type="entry name" value="Sig_transdc_resp-reg_receiver"/>
</dbReference>
<proteinExistence type="predicted"/>
<dbReference type="InterPro" id="IPR007492">
    <property type="entry name" value="LytTR_DNA-bd_dom"/>
</dbReference>
<dbReference type="PANTHER" id="PTHR37299">
    <property type="entry name" value="TRANSCRIPTIONAL REGULATOR-RELATED"/>
    <property type="match status" value="1"/>
</dbReference>
<name>A0A2U2PCH2_9SPHI</name>
<feature type="domain" description="Response regulatory" evidence="2">
    <location>
        <begin position="2"/>
        <end position="115"/>
    </location>
</feature>
<dbReference type="Pfam" id="PF00072">
    <property type="entry name" value="Response_reg"/>
    <property type="match status" value="1"/>
</dbReference>
<dbReference type="InterPro" id="IPR011006">
    <property type="entry name" value="CheY-like_superfamily"/>
</dbReference>
<keyword evidence="5" id="KW-1185">Reference proteome</keyword>
<comment type="caution">
    <text evidence="4">The sequence shown here is derived from an EMBL/GenBank/DDBJ whole genome shotgun (WGS) entry which is preliminary data.</text>
</comment>
<sequence>MQVLIVEDEAPAVERLENLLLEYDKDIEVLDALNSVDSTVEWLQSHKAPDLIFMDIHLADGLSFEIFKKAEVKCPVIFCTAYDQYALQAFEVNSIGYLLKPVQYQRLENSLNKLKNLGRSRLPGFDSDMMSGLMNLIGQKDTSYKSRFMVKIGNRIKAVKTSDIAYFHSRDKLTFLVTRDDHSFPVDYSLDDLIQLLNPASFFHVNRSLIIHIDAAKEIHPHFKGRLKLVLQPPLDEEVIVSSQRTPLFKVWLDQ</sequence>
<dbReference type="GO" id="GO:0003677">
    <property type="term" value="F:DNA binding"/>
    <property type="evidence" value="ECO:0007669"/>
    <property type="project" value="UniProtKB-KW"/>
</dbReference>
<accession>A0A2U2PCH2</accession>
<dbReference type="Proteomes" id="UP000245647">
    <property type="component" value="Unassembled WGS sequence"/>
</dbReference>
<dbReference type="SMART" id="SM00448">
    <property type="entry name" value="REC"/>
    <property type="match status" value="1"/>
</dbReference>
<dbReference type="Gene3D" id="2.40.50.1020">
    <property type="entry name" value="LytTr DNA-binding domain"/>
    <property type="match status" value="1"/>
</dbReference>
<dbReference type="PROSITE" id="PS50110">
    <property type="entry name" value="RESPONSE_REGULATORY"/>
    <property type="match status" value="1"/>
</dbReference>
<dbReference type="FunFam" id="3.40.50.2300:FF:000361">
    <property type="entry name" value="Two-component system response regulator"/>
    <property type="match status" value="1"/>
</dbReference>
<evidence type="ECO:0000313" key="4">
    <source>
        <dbReference type="EMBL" id="PWG79053.1"/>
    </source>
</evidence>
<dbReference type="InterPro" id="IPR046947">
    <property type="entry name" value="LytR-like"/>
</dbReference>
<organism evidence="4 5">
    <name type="scientific">Pararcticibacter amylolyticus</name>
    <dbReference type="NCBI Taxonomy" id="2173175"/>
    <lineage>
        <taxon>Bacteria</taxon>
        <taxon>Pseudomonadati</taxon>
        <taxon>Bacteroidota</taxon>
        <taxon>Sphingobacteriia</taxon>
        <taxon>Sphingobacteriales</taxon>
        <taxon>Sphingobacteriaceae</taxon>
        <taxon>Pararcticibacter</taxon>
    </lineage>
</organism>
<dbReference type="OrthoDB" id="9787344at2"/>